<protein>
    <submittedName>
        <fullName evidence="1">Uncharacterized protein</fullName>
    </submittedName>
</protein>
<feature type="non-terminal residue" evidence="1">
    <location>
        <position position="1"/>
    </location>
</feature>
<gene>
    <name evidence="1" type="ORF">LCGC14_2299060</name>
</gene>
<proteinExistence type="predicted"/>
<organism evidence="1">
    <name type="scientific">marine sediment metagenome</name>
    <dbReference type="NCBI Taxonomy" id="412755"/>
    <lineage>
        <taxon>unclassified sequences</taxon>
        <taxon>metagenomes</taxon>
        <taxon>ecological metagenomes</taxon>
    </lineage>
</organism>
<dbReference type="AlphaFoldDB" id="A0A0F9CPG9"/>
<name>A0A0F9CPG9_9ZZZZ</name>
<comment type="caution">
    <text evidence="1">The sequence shown here is derived from an EMBL/GenBank/DDBJ whole genome shotgun (WGS) entry which is preliminary data.</text>
</comment>
<evidence type="ECO:0000313" key="1">
    <source>
        <dbReference type="EMBL" id="KKL51084.1"/>
    </source>
</evidence>
<dbReference type="EMBL" id="LAZR01032367">
    <property type="protein sequence ID" value="KKL51084.1"/>
    <property type="molecule type" value="Genomic_DNA"/>
</dbReference>
<sequence length="145" mass="16267">APAHAQSSFEVGMWVEVSGLVKKGGDWRREVLCRGRLTWAGGLSGFTGGVVRHMDHARGCYIKSSHLDIRVYRPKFSVGREGVFYSRHENQDCRGKITEVAENHLLIGATKYSPKGCVITHHALIGYKFTSEIEGFLEEEELFVE</sequence>
<reference evidence="1" key="1">
    <citation type="journal article" date="2015" name="Nature">
        <title>Complex archaea that bridge the gap between prokaryotes and eukaryotes.</title>
        <authorList>
            <person name="Spang A."/>
            <person name="Saw J.H."/>
            <person name="Jorgensen S.L."/>
            <person name="Zaremba-Niedzwiedzka K."/>
            <person name="Martijn J."/>
            <person name="Lind A.E."/>
            <person name="van Eijk R."/>
            <person name="Schleper C."/>
            <person name="Guy L."/>
            <person name="Ettema T.J."/>
        </authorList>
    </citation>
    <scope>NUCLEOTIDE SEQUENCE</scope>
</reference>
<accession>A0A0F9CPG9</accession>